<organism evidence="1 2">
    <name type="scientific">Actinomycetospora termitidis</name>
    <dbReference type="NCBI Taxonomy" id="3053470"/>
    <lineage>
        <taxon>Bacteria</taxon>
        <taxon>Bacillati</taxon>
        <taxon>Actinomycetota</taxon>
        <taxon>Actinomycetes</taxon>
        <taxon>Pseudonocardiales</taxon>
        <taxon>Pseudonocardiaceae</taxon>
        <taxon>Actinomycetospora</taxon>
    </lineage>
</organism>
<evidence type="ECO:0000313" key="2">
    <source>
        <dbReference type="Proteomes" id="UP001231924"/>
    </source>
</evidence>
<proteinExistence type="predicted"/>
<protein>
    <submittedName>
        <fullName evidence="1">Uncharacterized protein</fullName>
    </submittedName>
</protein>
<dbReference type="Proteomes" id="UP001231924">
    <property type="component" value="Unassembled WGS sequence"/>
</dbReference>
<reference evidence="1 2" key="1">
    <citation type="submission" date="2023-06" db="EMBL/GenBank/DDBJ databases">
        <title>Actinomycetospora Odt1-22.</title>
        <authorList>
            <person name="Supong K."/>
        </authorList>
    </citation>
    <scope>NUCLEOTIDE SEQUENCE [LARGE SCALE GENOMIC DNA]</scope>
    <source>
        <strain evidence="1 2">Odt1-22</strain>
    </source>
</reference>
<evidence type="ECO:0000313" key="1">
    <source>
        <dbReference type="EMBL" id="MDL5159404.1"/>
    </source>
</evidence>
<comment type="caution">
    <text evidence="1">The sequence shown here is derived from an EMBL/GenBank/DDBJ whole genome shotgun (WGS) entry which is preliminary data.</text>
</comment>
<dbReference type="RefSeq" id="WP_286055997.1">
    <property type="nucleotide sequence ID" value="NZ_JASVWF010000007.1"/>
</dbReference>
<accession>A0ABT7MGW1</accession>
<sequence length="65" mass="7395">MSDAVDVRCPVNPGRLFMRLRQRDPDVQVVQPGNVLEVKCRDCTKARGRDVVHTWNVLGEYLGDL</sequence>
<dbReference type="EMBL" id="JASVWF010000007">
    <property type="protein sequence ID" value="MDL5159404.1"/>
    <property type="molecule type" value="Genomic_DNA"/>
</dbReference>
<name>A0ABT7MGW1_9PSEU</name>
<gene>
    <name evidence="1" type="ORF">QRT03_25785</name>
</gene>
<keyword evidence="2" id="KW-1185">Reference proteome</keyword>